<keyword evidence="17" id="KW-1185">Reference proteome</keyword>
<accession>A0A151CH11</accession>
<dbReference type="Gene3D" id="3.40.50.300">
    <property type="entry name" value="P-loop containing nucleotide triphosphate hydrolases"/>
    <property type="match status" value="4"/>
</dbReference>
<dbReference type="InterPro" id="IPR011335">
    <property type="entry name" value="Restrct_endonuc-II-like"/>
</dbReference>
<dbReference type="PANTHER" id="PTHR11070:SF67">
    <property type="entry name" value="DNA 3'-5' HELICASE"/>
    <property type="match status" value="1"/>
</dbReference>
<dbReference type="GO" id="GO:0005524">
    <property type="term" value="F:ATP binding"/>
    <property type="evidence" value="ECO:0007669"/>
    <property type="project" value="UniProtKB-UniRule"/>
</dbReference>
<keyword evidence="6" id="KW-0269">Exonuclease</keyword>
<comment type="caution">
    <text evidence="16">The sequence shown here is derived from an EMBL/GenBank/DDBJ whole genome shotgun (WGS) entry which is preliminary data.</text>
</comment>
<evidence type="ECO:0000313" key="16">
    <source>
        <dbReference type="EMBL" id="KYJ86835.1"/>
    </source>
</evidence>
<evidence type="ECO:0000256" key="2">
    <source>
        <dbReference type="ARBA" id="ARBA00022741"/>
    </source>
</evidence>
<dbReference type="GO" id="GO:0005829">
    <property type="term" value="C:cytosol"/>
    <property type="evidence" value="ECO:0007669"/>
    <property type="project" value="TreeGrafter"/>
</dbReference>
<evidence type="ECO:0000256" key="5">
    <source>
        <dbReference type="ARBA" id="ARBA00022806"/>
    </source>
</evidence>
<dbReference type="InterPro" id="IPR014016">
    <property type="entry name" value="UvrD-like_ATP-bd"/>
</dbReference>
<evidence type="ECO:0000256" key="6">
    <source>
        <dbReference type="ARBA" id="ARBA00022839"/>
    </source>
</evidence>
<keyword evidence="2 14" id="KW-0547">Nucleotide-binding</keyword>
<comment type="catalytic activity">
    <reaction evidence="13">
        <text>ATP + H2O = ADP + phosphate + H(+)</text>
        <dbReference type="Rhea" id="RHEA:13065"/>
        <dbReference type="ChEBI" id="CHEBI:15377"/>
        <dbReference type="ChEBI" id="CHEBI:15378"/>
        <dbReference type="ChEBI" id="CHEBI:30616"/>
        <dbReference type="ChEBI" id="CHEBI:43474"/>
        <dbReference type="ChEBI" id="CHEBI:456216"/>
        <dbReference type="EC" id="5.6.2.4"/>
    </reaction>
</comment>
<sequence>MSFKQFLAYSASAGSGKTFALSVRYISLLFMGESPGSILAATFTNKAAAEMQQRVVDSLRHLGENEAFLDAIVAETGMSREVLFQKQPEVLKRFLSSTAYIVTLDSFFSMILRSASLELGLEPDFVTKEQPEETLEKHFLDEVDAHGLIPSLVKLAMDIEDKRFRKIFELMQHFYKVDPLLPEQSEVTLSVNKEEEACEILRLEMLKVLQNTDAPDRCLKQFDTKSTKELFGKKLFEKETLGEHSWYKKVANTEIEAVYAALKQRLALWAKAREMIVLHHIFKIYDYYRNAIITNAIHSGVLTFDDLTYFTYRLLKEIPSREFLYFKIDAKFKHILLDEFQDTSTLQYKLLEPLIEEIFAGQGQSDFKSFFYVGDTKQSLYRFRGGVEELFEWVAQTHGIEVEQMDTNYRSSRHVVEQVNLWFEGKMEGYVAQKSKVDAHEGYVEVFDSEEVIEDAVAQAQRLLDLGVNVDDIAFLVSTNKDGQTLQEACAKAGIATLLKTSSSLKNVPKVAALVSMVSYLFSGEKIDAEAMLQNVGKTFAEIDLSWFSVFMSPLQVVDRLIREFGYFDNDRNLLKLLEFASGFSDMPTFLEEFGTSSISVAAHSIHGARIMTIHGSKGLEFEYVILLDKLTRPNSDKAPLIFHYNDELVIDQILYRTQNREHFDENYARIMEERKASALKDRKNVLYVALTRAVEGLIVIKKPEASIFDEIGMVPMSIGRLRQAQPMTSGSVPEPVEGIDSSITISDYGTQEITEHENDEEKDLAAILFGTALHYTLEIMGSFDEKSLQNAMVSVRNRYGQLVGKVGLQEIEKRVRELIEDERFQKLLKNAQIMKEQSLSFEGELKQIDLLLAYEDHMLVIDYKSSKKYFLKHQAQVHHYQKAIESITEKPTEGMLVYLLEQGIETVNLN</sequence>
<reference evidence="16 17" key="1">
    <citation type="submission" date="2015-11" db="EMBL/GenBank/DDBJ databases">
        <title>Draft genome of Sulfurovum riftiae 1812E, a member of the Epsilonproteobacteria isolated from the tube of the deep-sea hydrothermal vent tubewom Riftia pachyptila.</title>
        <authorList>
            <person name="Vetriani C."/>
            <person name="Giovannelli D."/>
        </authorList>
    </citation>
    <scope>NUCLEOTIDE SEQUENCE [LARGE SCALE GENOMIC DNA]</scope>
    <source>
        <strain evidence="16 17">1812E</strain>
    </source>
</reference>
<dbReference type="InterPro" id="IPR014017">
    <property type="entry name" value="DNA_helicase_UvrD-like_C"/>
</dbReference>
<proteinExistence type="predicted"/>
<evidence type="ECO:0000256" key="9">
    <source>
        <dbReference type="ARBA" id="ARBA00023204"/>
    </source>
</evidence>
<evidence type="ECO:0000313" key="17">
    <source>
        <dbReference type="Proteomes" id="UP000075359"/>
    </source>
</evidence>
<keyword evidence="4 14" id="KW-0378">Hydrolase</keyword>
<evidence type="ECO:0000256" key="11">
    <source>
        <dbReference type="ARBA" id="ARBA00034617"/>
    </source>
</evidence>
<keyword evidence="7 14" id="KW-0067">ATP-binding</keyword>
<gene>
    <name evidence="16" type="ORF">AS592_08395</name>
</gene>
<evidence type="ECO:0000256" key="10">
    <source>
        <dbReference type="ARBA" id="ARBA00023235"/>
    </source>
</evidence>
<dbReference type="GO" id="GO:0043138">
    <property type="term" value="F:3'-5' DNA helicase activity"/>
    <property type="evidence" value="ECO:0007669"/>
    <property type="project" value="UniProtKB-EC"/>
</dbReference>
<organism evidence="16 17">
    <name type="scientific">Sulfurovum riftiae</name>
    <dbReference type="NCBI Taxonomy" id="1630136"/>
    <lineage>
        <taxon>Bacteria</taxon>
        <taxon>Pseudomonadati</taxon>
        <taxon>Campylobacterota</taxon>
        <taxon>Epsilonproteobacteria</taxon>
        <taxon>Campylobacterales</taxon>
        <taxon>Sulfurovaceae</taxon>
        <taxon>Sulfurovum</taxon>
    </lineage>
</organism>
<evidence type="ECO:0000256" key="1">
    <source>
        <dbReference type="ARBA" id="ARBA00022722"/>
    </source>
</evidence>
<name>A0A151CH11_9BACT</name>
<keyword evidence="9" id="KW-0234">DNA repair</keyword>
<dbReference type="AlphaFoldDB" id="A0A151CH11"/>
<dbReference type="PANTHER" id="PTHR11070">
    <property type="entry name" value="UVRD / RECB / PCRA DNA HELICASE FAMILY MEMBER"/>
    <property type="match status" value="1"/>
</dbReference>
<keyword evidence="1" id="KW-0540">Nuclease</keyword>
<dbReference type="SUPFAM" id="SSF52980">
    <property type="entry name" value="Restriction endonuclease-like"/>
    <property type="match status" value="1"/>
</dbReference>
<dbReference type="NCBIfam" id="NF010485">
    <property type="entry name" value="PRK13909.1-2"/>
    <property type="match status" value="1"/>
</dbReference>
<evidence type="ECO:0000256" key="3">
    <source>
        <dbReference type="ARBA" id="ARBA00022763"/>
    </source>
</evidence>
<evidence type="ECO:0000256" key="14">
    <source>
        <dbReference type="PROSITE-ProRule" id="PRU00560"/>
    </source>
</evidence>
<dbReference type="Gene3D" id="3.90.320.10">
    <property type="match status" value="1"/>
</dbReference>
<feature type="binding site" evidence="14">
    <location>
        <begin position="11"/>
        <end position="18"/>
    </location>
    <ligand>
        <name>ATP</name>
        <dbReference type="ChEBI" id="CHEBI:30616"/>
    </ligand>
</feature>
<evidence type="ECO:0000259" key="15">
    <source>
        <dbReference type="PROSITE" id="PS51198"/>
    </source>
</evidence>
<evidence type="ECO:0000256" key="13">
    <source>
        <dbReference type="ARBA" id="ARBA00048988"/>
    </source>
</evidence>
<dbReference type="SUPFAM" id="SSF52540">
    <property type="entry name" value="P-loop containing nucleoside triphosphate hydrolases"/>
    <property type="match status" value="1"/>
</dbReference>
<keyword evidence="5 14" id="KW-0347">Helicase</keyword>
<dbReference type="STRING" id="1630136.AS592_08395"/>
<dbReference type="InterPro" id="IPR000212">
    <property type="entry name" value="DNA_helicase_UvrD/REP"/>
</dbReference>
<dbReference type="RefSeq" id="WP_067330276.1">
    <property type="nucleotide sequence ID" value="NZ_LNKT01000012.1"/>
</dbReference>
<evidence type="ECO:0000256" key="8">
    <source>
        <dbReference type="ARBA" id="ARBA00023125"/>
    </source>
</evidence>
<dbReference type="OrthoDB" id="9810135at2"/>
<evidence type="ECO:0000256" key="7">
    <source>
        <dbReference type="ARBA" id="ARBA00022840"/>
    </source>
</evidence>
<comment type="catalytic activity">
    <reaction evidence="11">
        <text>Couples ATP hydrolysis with the unwinding of duplex DNA by translocating in the 3'-5' direction.</text>
        <dbReference type="EC" id="5.6.2.4"/>
    </reaction>
</comment>
<dbReference type="InterPro" id="IPR027417">
    <property type="entry name" value="P-loop_NTPase"/>
</dbReference>
<dbReference type="Pfam" id="PF13361">
    <property type="entry name" value="UvrD_C"/>
    <property type="match status" value="1"/>
</dbReference>
<dbReference type="InterPro" id="IPR011604">
    <property type="entry name" value="PDDEXK-like_dom_sf"/>
</dbReference>
<dbReference type="GO" id="GO:0004527">
    <property type="term" value="F:exonuclease activity"/>
    <property type="evidence" value="ECO:0007669"/>
    <property type="project" value="UniProtKB-KW"/>
</dbReference>
<dbReference type="PROSITE" id="PS51198">
    <property type="entry name" value="UVRD_HELICASE_ATP_BIND"/>
    <property type="match status" value="1"/>
</dbReference>
<dbReference type="GO" id="GO:0000725">
    <property type="term" value="P:recombinational repair"/>
    <property type="evidence" value="ECO:0007669"/>
    <property type="project" value="TreeGrafter"/>
</dbReference>
<keyword evidence="3" id="KW-0227">DNA damage</keyword>
<dbReference type="GO" id="GO:0003677">
    <property type="term" value="F:DNA binding"/>
    <property type="evidence" value="ECO:0007669"/>
    <property type="project" value="UniProtKB-KW"/>
</dbReference>
<keyword evidence="8" id="KW-0238">DNA-binding</keyword>
<feature type="domain" description="UvrD-like helicase ATP-binding" evidence="15">
    <location>
        <begin position="1"/>
        <end position="412"/>
    </location>
</feature>
<evidence type="ECO:0000256" key="12">
    <source>
        <dbReference type="ARBA" id="ARBA00034808"/>
    </source>
</evidence>
<dbReference type="Proteomes" id="UP000075359">
    <property type="component" value="Unassembled WGS sequence"/>
</dbReference>
<dbReference type="EC" id="5.6.2.4" evidence="12"/>
<keyword evidence="10" id="KW-0413">Isomerase</keyword>
<evidence type="ECO:0000256" key="4">
    <source>
        <dbReference type="ARBA" id="ARBA00022801"/>
    </source>
</evidence>
<protein>
    <recommendedName>
        <fullName evidence="12">DNA 3'-5' helicase</fullName>
        <ecNumber evidence="12">5.6.2.4</ecNumber>
    </recommendedName>
</protein>
<dbReference type="Pfam" id="PF00580">
    <property type="entry name" value="UvrD-helicase"/>
    <property type="match status" value="1"/>
</dbReference>
<dbReference type="EMBL" id="LNKT01000012">
    <property type="protein sequence ID" value="KYJ86835.1"/>
    <property type="molecule type" value="Genomic_DNA"/>
</dbReference>